<dbReference type="InterPro" id="IPR029058">
    <property type="entry name" value="AB_hydrolase_fold"/>
</dbReference>
<keyword evidence="3" id="KW-1185">Reference proteome</keyword>
<evidence type="ECO:0000313" key="3">
    <source>
        <dbReference type="Proteomes" id="UP000054498"/>
    </source>
</evidence>
<dbReference type="OrthoDB" id="6431331at2759"/>
<evidence type="ECO:0000259" key="1">
    <source>
        <dbReference type="Pfam" id="PF12697"/>
    </source>
</evidence>
<dbReference type="RefSeq" id="XP_013895345.1">
    <property type="nucleotide sequence ID" value="XM_014039891.1"/>
</dbReference>
<protein>
    <recommendedName>
        <fullName evidence="1">AB hydrolase-1 domain-containing protein</fullName>
    </recommendedName>
</protein>
<dbReference type="KEGG" id="mng:MNEG_11638"/>
<dbReference type="EMBL" id="KK103059">
    <property type="protein sequence ID" value="KIY96325.1"/>
    <property type="molecule type" value="Genomic_DNA"/>
</dbReference>
<dbReference type="AlphaFoldDB" id="A0A0D2MNP8"/>
<dbReference type="InterPro" id="IPR050228">
    <property type="entry name" value="Carboxylesterase_BioH"/>
</dbReference>
<name>A0A0D2MNP8_9CHLO</name>
<dbReference type="PANTHER" id="PTHR43194">
    <property type="entry name" value="HYDROLASE ALPHA/BETA FOLD FAMILY"/>
    <property type="match status" value="1"/>
</dbReference>
<gene>
    <name evidence="2" type="ORF">MNEG_11638</name>
</gene>
<sequence>MQLNAHPRCAAGAVRCSATGANGRAVVARGAAAQRRRNIVARAAEVEEDTEIDPYTGLVIAKRSALNPVAGFTLTAGGHEWAYRRSEVSEGAAEQGTPDVLLLHGLGSSGYSYRNTLALLGGAGVSAVAPDWIGHGDSAKPAPARFKYSESAYIEALGAFVAALDIKKPLALVVQGSVLSHYALLWALDNPALIDRLIILNTPLATSCKLRPELAAYKNPIPFLRPKPDAVFDGTLFNMSGSPYAMLEADALAYGRPYKESPAASAAVWATMDAMPAWGDLIGKIDEGYRRWKQPSLLLFGANDPFVDTRSAFAFLETKRTNMRTTTVAAKLGHMPQEDFADAIHPPLLGFLKGEDPKEAKLAMRMTKYGLEGA</sequence>
<evidence type="ECO:0000313" key="2">
    <source>
        <dbReference type="EMBL" id="KIY96325.1"/>
    </source>
</evidence>
<reference evidence="2 3" key="1">
    <citation type="journal article" date="2013" name="BMC Genomics">
        <title>Reconstruction of the lipid metabolism for the microalga Monoraphidium neglectum from its genome sequence reveals characteristics suitable for biofuel production.</title>
        <authorList>
            <person name="Bogen C."/>
            <person name="Al-Dilaimi A."/>
            <person name="Albersmeier A."/>
            <person name="Wichmann J."/>
            <person name="Grundmann M."/>
            <person name="Rupp O."/>
            <person name="Lauersen K.J."/>
            <person name="Blifernez-Klassen O."/>
            <person name="Kalinowski J."/>
            <person name="Goesmann A."/>
            <person name="Mussgnug J.H."/>
            <person name="Kruse O."/>
        </authorList>
    </citation>
    <scope>NUCLEOTIDE SEQUENCE [LARGE SCALE GENOMIC DNA]</scope>
    <source>
        <strain evidence="2 3">SAG 48.87</strain>
    </source>
</reference>
<dbReference type="STRING" id="145388.A0A0D2MNP8"/>
<dbReference type="PANTHER" id="PTHR43194:SF2">
    <property type="entry name" value="PEROXISOMAL MEMBRANE PROTEIN LPX1"/>
    <property type="match status" value="1"/>
</dbReference>
<dbReference type="Gene3D" id="3.40.50.1820">
    <property type="entry name" value="alpha/beta hydrolase"/>
    <property type="match status" value="1"/>
</dbReference>
<organism evidence="2 3">
    <name type="scientific">Monoraphidium neglectum</name>
    <dbReference type="NCBI Taxonomy" id="145388"/>
    <lineage>
        <taxon>Eukaryota</taxon>
        <taxon>Viridiplantae</taxon>
        <taxon>Chlorophyta</taxon>
        <taxon>core chlorophytes</taxon>
        <taxon>Chlorophyceae</taxon>
        <taxon>CS clade</taxon>
        <taxon>Sphaeropleales</taxon>
        <taxon>Selenastraceae</taxon>
        <taxon>Monoraphidium</taxon>
    </lineage>
</organism>
<dbReference type="Proteomes" id="UP000054498">
    <property type="component" value="Unassembled WGS sequence"/>
</dbReference>
<dbReference type="Pfam" id="PF12697">
    <property type="entry name" value="Abhydrolase_6"/>
    <property type="match status" value="1"/>
</dbReference>
<proteinExistence type="predicted"/>
<feature type="domain" description="AB hydrolase-1" evidence="1">
    <location>
        <begin position="100"/>
        <end position="343"/>
    </location>
</feature>
<accession>A0A0D2MNP8</accession>
<dbReference type="InterPro" id="IPR000073">
    <property type="entry name" value="AB_hydrolase_1"/>
</dbReference>
<dbReference type="SUPFAM" id="SSF53474">
    <property type="entry name" value="alpha/beta-Hydrolases"/>
    <property type="match status" value="1"/>
</dbReference>
<dbReference type="GeneID" id="25728920"/>